<gene>
    <name evidence="8" type="ORF">PFISCL1PPCAC_5563</name>
</gene>
<dbReference type="InterPro" id="IPR027417">
    <property type="entry name" value="P-loop_NTPase"/>
</dbReference>
<dbReference type="InterPro" id="IPR047187">
    <property type="entry name" value="SF1_C_Upf1"/>
</dbReference>
<keyword evidence="4" id="KW-0347">Helicase</keyword>
<dbReference type="SUPFAM" id="SSF52540">
    <property type="entry name" value="P-loop containing nucleoside triphosphate hydrolases"/>
    <property type="match status" value="1"/>
</dbReference>
<evidence type="ECO:0000313" key="9">
    <source>
        <dbReference type="Proteomes" id="UP001432322"/>
    </source>
</evidence>
<evidence type="ECO:0000256" key="1">
    <source>
        <dbReference type="ARBA" id="ARBA00007913"/>
    </source>
</evidence>
<dbReference type="PANTHER" id="PTHR43788:SF16">
    <property type="entry name" value="HELICASE WITH ZINC FINGER 2"/>
    <property type="match status" value="1"/>
</dbReference>
<organism evidence="8 9">
    <name type="scientific">Pristionchus fissidentatus</name>
    <dbReference type="NCBI Taxonomy" id="1538716"/>
    <lineage>
        <taxon>Eukaryota</taxon>
        <taxon>Metazoa</taxon>
        <taxon>Ecdysozoa</taxon>
        <taxon>Nematoda</taxon>
        <taxon>Chromadorea</taxon>
        <taxon>Rhabditida</taxon>
        <taxon>Rhabditina</taxon>
        <taxon>Diplogasteromorpha</taxon>
        <taxon>Diplogasteroidea</taxon>
        <taxon>Neodiplogasteridae</taxon>
        <taxon>Pristionchus</taxon>
    </lineage>
</organism>
<dbReference type="InterPro" id="IPR003593">
    <property type="entry name" value="AAA+_ATPase"/>
</dbReference>
<dbReference type="GO" id="GO:0043139">
    <property type="term" value="F:5'-3' DNA helicase activity"/>
    <property type="evidence" value="ECO:0007669"/>
    <property type="project" value="TreeGrafter"/>
</dbReference>
<dbReference type="Gene3D" id="3.40.50.300">
    <property type="entry name" value="P-loop containing nucleotide triphosphate hydrolases"/>
    <property type="match status" value="2"/>
</dbReference>
<accession>A0AAV5V3V3</accession>
<evidence type="ECO:0000256" key="3">
    <source>
        <dbReference type="ARBA" id="ARBA00022801"/>
    </source>
</evidence>
<evidence type="ECO:0000259" key="7">
    <source>
        <dbReference type="SMART" id="SM00382"/>
    </source>
</evidence>
<feature type="non-terminal residue" evidence="8">
    <location>
        <position position="1"/>
    </location>
</feature>
<protein>
    <recommendedName>
        <fullName evidence="7">AAA+ ATPase domain-containing protein</fullName>
    </recommendedName>
</protein>
<feature type="compositionally biased region" description="Pro residues" evidence="6">
    <location>
        <begin position="982"/>
        <end position="1005"/>
    </location>
</feature>
<comment type="similarity">
    <text evidence="1">Belongs to the DNA2/NAM7 helicase family.</text>
</comment>
<keyword evidence="9" id="KW-1185">Reference proteome</keyword>
<keyword evidence="2" id="KW-0547">Nucleotide-binding</keyword>
<feature type="non-terminal residue" evidence="8">
    <location>
        <position position="1054"/>
    </location>
</feature>
<dbReference type="AlphaFoldDB" id="A0AAV5V3V3"/>
<feature type="region of interest" description="Disordered" evidence="6">
    <location>
        <begin position="977"/>
        <end position="1054"/>
    </location>
</feature>
<evidence type="ECO:0000256" key="5">
    <source>
        <dbReference type="ARBA" id="ARBA00022840"/>
    </source>
</evidence>
<dbReference type="Pfam" id="PF13086">
    <property type="entry name" value="AAA_11"/>
    <property type="match status" value="1"/>
</dbReference>
<dbReference type="EMBL" id="BTSY01000002">
    <property type="protein sequence ID" value="GMT14266.1"/>
    <property type="molecule type" value="Genomic_DNA"/>
</dbReference>
<evidence type="ECO:0000256" key="2">
    <source>
        <dbReference type="ARBA" id="ARBA00022741"/>
    </source>
</evidence>
<evidence type="ECO:0000313" key="8">
    <source>
        <dbReference type="EMBL" id="GMT14266.1"/>
    </source>
</evidence>
<dbReference type="InterPro" id="IPR041679">
    <property type="entry name" value="DNA2/NAM7-like_C"/>
</dbReference>
<proteinExistence type="inferred from homology"/>
<dbReference type="SMART" id="SM00382">
    <property type="entry name" value="AAA"/>
    <property type="match status" value="1"/>
</dbReference>
<evidence type="ECO:0000256" key="6">
    <source>
        <dbReference type="SAM" id="MobiDB-lite"/>
    </source>
</evidence>
<dbReference type="CDD" id="cd18808">
    <property type="entry name" value="SF1_C_Upf1"/>
    <property type="match status" value="1"/>
</dbReference>
<dbReference type="GO" id="GO:0016787">
    <property type="term" value="F:hydrolase activity"/>
    <property type="evidence" value="ECO:0007669"/>
    <property type="project" value="UniProtKB-KW"/>
</dbReference>
<sequence>LSSFHPWADKLVVREEIDVSNELRPPHRDPAPLKYNDKRFVRPPHPGRIFTLRESVTLEHVDALREATASIKRANEETTEVSKPSVANKLLKSFRKLSLDLPTYRVLYRFTQFVFDEEYAILEAVHFEIFMPDRPDLRFIQLPLSSLYSAACEGDYFEVLDVEIARQSRHLTMGEAYSVTWSVKEFTRVNINSVPITDYVYAVQKDKDTIDLMGVCNQADNFIVLRASRFVGNRREEAMTMGKMYEATLVDASSAWIYPVEPPKNVDEYARMIENIQSVSSYSGTIATSIRLLCKSDKYRILDRLGDFREFSENAETAEKMMIKLFQLGVRYRQLITPPRAENVYVSSFDPPVLQTFSEVFIVQKATLHFDDVNFTLDITQITRQNQGTRKSSILVCAPSPELVSHSDGVSPGLLVPASLHYDTTSATLETIKSIEDEVHNKRKGETTIPKMLQYLYGTNEMAPPVPGGRRYTIQKVDGSELALNERQSNAFIIYHQLQNSGYCILSPPGSGKTTVAAAMAASLAMERKGTKEKGVQLLLAVQNVAVENLAFSLKTFDQGDLHVYRMLSKLRLNLSNKSPYDIFEHLPEYKRWLRSDDKERELVEQFTKVDGLLQQAYASLSQPDIEELEKMHDYLLGEAKSALEQAMKPEIILATVDMILYRQMNGPSQGLRTHLAKVDRVIIDEASLLTESTLYCLIRCFPKASFVLIGDDKQLPPFKYEEKIRGHELAGRSALSVALRKNNLQVIQLLEVYRAPQCLVEPYNNLSYEGRLISRKIAKRRPLFFADLVERDRPDLLLVEIPAGSQGEYLNQINHNEIAVLVKVLGLFPKSTHDDIMIICLYNDQKKAVQKRLGYEYDIFTVDASQGKEKPIVIVLTTRTDDVTDFFHNWNRCTVAVSRHQCALIILGNSSLLSSHPPWSTVLSQFTRIDPSSLPRPKWNPNAPEFFPRANLLSFPPLPVHLSHMYLMHQQPPLSLDFPQPVSPPSHSPPLHPLGPSPPLPPPLELVDKRPSSLRQELLQQLEWTTDPPRPPLPSRPPPIGIPNKTRKGRNNQ</sequence>
<keyword evidence="3" id="KW-0378">Hydrolase</keyword>
<evidence type="ECO:0000256" key="4">
    <source>
        <dbReference type="ARBA" id="ARBA00022806"/>
    </source>
</evidence>
<feature type="domain" description="AAA+ ATPase" evidence="7">
    <location>
        <begin position="499"/>
        <end position="744"/>
    </location>
</feature>
<name>A0AAV5V3V3_9BILA</name>
<comment type="caution">
    <text evidence="8">The sequence shown here is derived from an EMBL/GenBank/DDBJ whole genome shotgun (WGS) entry which is preliminary data.</text>
</comment>
<keyword evidence="5" id="KW-0067">ATP-binding</keyword>
<reference evidence="8" key="1">
    <citation type="submission" date="2023-10" db="EMBL/GenBank/DDBJ databases">
        <title>Genome assembly of Pristionchus species.</title>
        <authorList>
            <person name="Yoshida K."/>
            <person name="Sommer R.J."/>
        </authorList>
    </citation>
    <scope>NUCLEOTIDE SEQUENCE</scope>
    <source>
        <strain evidence="8">RS5133</strain>
    </source>
</reference>
<dbReference type="Proteomes" id="UP001432322">
    <property type="component" value="Unassembled WGS sequence"/>
</dbReference>
<feature type="compositionally biased region" description="Pro residues" evidence="6">
    <location>
        <begin position="1029"/>
        <end position="1042"/>
    </location>
</feature>
<dbReference type="InterPro" id="IPR041677">
    <property type="entry name" value="DNA2/NAM7_AAA_11"/>
</dbReference>
<dbReference type="PANTHER" id="PTHR43788">
    <property type="entry name" value="DNA2/NAM7 HELICASE FAMILY MEMBER"/>
    <property type="match status" value="1"/>
</dbReference>
<dbReference type="Pfam" id="PF13087">
    <property type="entry name" value="AAA_12"/>
    <property type="match status" value="1"/>
</dbReference>
<dbReference type="InterPro" id="IPR050534">
    <property type="entry name" value="Coronavir_polyprotein_1ab"/>
</dbReference>
<dbReference type="GO" id="GO:0005524">
    <property type="term" value="F:ATP binding"/>
    <property type="evidence" value="ECO:0007669"/>
    <property type="project" value="UniProtKB-KW"/>
</dbReference>